<evidence type="ECO:0008006" key="3">
    <source>
        <dbReference type="Google" id="ProtNLM"/>
    </source>
</evidence>
<accession>A0ABU9C696</accession>
<gene>
    <name evidence="1" type="ORF">AACH00_13615</name>
</gene>
<name>A0ABU9C696_9BURK</name>
<evidence type="ECO:0000313" key="1">
    <source>
        <dbReference type="EMBL" id="MEK8047394.1"/>
    </source>
</evidence>
<dbReference type="EMBL" id="JBBUTI010000009">
    <property type="protein sequence ID" value="MEK8047394.1"/>
    <property type="molecule type" value="Genomic_DNA"/>
</dbReference>
<evidence type="ECO:0000313" key="2">
    <source>
        <dbReference type="Proteomes" id="UP001379945"/>
    </source>
</evidence>
<proteinExistence type="predicted"/>
<dbReference type="RefSeq" id="WP_341399702.1">
    <property type="nucleotide sequence ID" value="NZ_JBBUTI010000009.1"/>
</dbReference>
<comment type="caution">
    <text evidence="1">The sequence shown here is derived from an EMBL/GenBank/DDBJ whole genome shotgun (WGS) entry which is preliminary data.</text>
</comment>
<dbReference type="Proteomes" id="UP001379945">
    <property type="component" value="Unassembled WGS sequence"/>
</dbReference>
<organism evidence="1 2">
    <name type="scientific">Ideonella margarita</name>
    <dbReference type="NCBI Taxonomy" id="2984191"/>
    <lineage>
        <taxon>Bacteria</taxon>
        <taxon>Pseudomonadati</taxon>
        <taxon>Pseudomonadota</taxon>
        <taxon>Betaproteobacteria</taxon>
        <taxon>Burkholderiales</taxon>
        <taxon>Sphaerotilaceae</taxon>
        <taxon>Ideonella</taxon>
    </lineage>
</organism>
<protein>
    <recommendedName>
        <fullName evidence="3">KOW domain-containing protein</fullName>
    </recommendedName>
</protein>
<sequence>MLSHNLGQAFLNRDVIPGVFFFHNDFVRVVAGPYKGGAGSLVTVLQVKPEPHYLLELESGYDVEVAQSEIENADV</sequence>
<reference evidence="1 2" key="1">
    <citation type="submission" date="2024-04" db="EMBL/GenBank/DDBJ databases">
        <title>Novel species of the genus Ideonella isolated from streams.</title>
        <authorList>
            <person name="Lu H."/>
        </authorList>
    </citation>
    <scope>NUCLEOTIDE SEQUENCE [LARGE SCALE GENOMIC DNA]</scope>
    <source>
        <strain evidence="1 2">LYT19W</strain>
    </source>
</reference>
<keyword evidence="2" id="KW-1185">Reference proteome</keyword>